<keyword evidence="5" id="KW-1185">Reference proteome</keyword>
<keyword evidence="1" id="KW-0802">TPR repeat</keyword>
<feature type="transmembrane region" description="Helical" evidence="3">
    <location>
        <begin position="25"/>
        <end position="45"/>
    </location>
</feature>
<keyword evidence="3" id="KW-1133">Transmembrane helix</keyword>
<dbReference type="Pfam" id="PF00515">
    <property type="entry name" value="TPR_1"/>
    <property type="match status" value="1"/>
</dbReference>
<dbReference type="RefSeq" id="WP_078786523.1">
    <property type="nucleotide sequence ID" value="NZ_FMTO01000005.1"/>
</dbReference>
<reference evidence="4 5" key="1">
    <citation type="submission" date="2017-02" db="EMBL/GenBank/DDBJ databases">
        <authorList>
            <person name="Peterson S.W."/>
        </authorList>
    </citation>
    <scope>NUCLEOTIDE SEQUENCE [LARGE SCALE GENOMIC DNA]</scope>
    <source>
        <strain evidence="4 5">ATCC 17233</strain>
    </source>
</reference>
<dbReference type="SUPFAM" id="SSF48452">
    <property type="entry name" value="TPR-like"/>
    <property type="match status" value="1"/>
</dbReference>
<dbReference type="Gene3D" id="1.25.40.10">
    <property type="entry name" value="Tetratricopeptide repeat domain"/>
    <property type="match status" value="1"/>
</dbReference>
<feature type="compositionally biased region" description="Basic and acidic residues" evidence="2">
    <location>
        <begin position="221"/>
        <end position="258"/>
    </location>
</feature>
<protein>
    <submittedName>
        <fullName evidence="4">Tetratricopeptide repeat-containing protein</fullName>
    </submittedName>
</protein>
<dbReference type="EMBL" id="FUXA01000005">
    <property type="protein sequence ID" value="SJZ51453.1"/>
    <property type="molecule type" value="Genomic_DNA"/>
</dbReference>
<dbReference type="InterPro" id="IPR011990">
    <property type="entry name" value="TPR-like_helical_dom_sf"/>
</dbReference>
<evidence type="ECO:0000313" key="5">
    <source>
        <dbReference type="Proteomes" id="UP000189857"/>
    </source>
</evidence>
<sequence>MEELDNKKGQVKKSKFDYIRKPKKFMLIIDIVCGLMILFALFFAVRHFLNEKFIKNYNDGNYSDKYEKILLNLNYPESYVANYNLGNVCYKNGEYDEAIIYYKKALEENPPHKAHKECDIRVNLSLSMLEKIDWDNISSEKDVEKTIRMLQAARNVLTEEGCANPDDPNGHDEDAEQLKKDIDDMIQQLQNPPPQQKTDNNQDDKDDQNKKDQDQQNNQQSKREQELKNKLDSQKTQSAKERQKAEEERAYKEMDKNGDGFPDFGNGDGETNTEDTGKNW</sequence>
<dbReference type="PROSITE" id="PS50293">
    <property type="entry name" value="TPR_REGION"/>
    <property type="match status" value="1"/>
</dbReference>
<feature type="region of interest" description="Disordered" evidence="2">
    <location>
        <begin position="189"/>
        <end position="280"/>
    </location>
</feature>
<evidence type="ECO:0000256" key="1">
    <source>
        <dbReference type="PROSITE-ProRule" id="PRU00339"/>
    </source>
</evidence>
<evidence type="ECO:0000313" key="4">
    <source>
        <dbReference type="EMBL" id="SJZ51453.1"/>
    </source>
</evidence>
<feature type="repeat" description="TPR" evidence="1">
    <location>
        <begin position="79"/>
        <end position="112"/>
    </location>
</feature>
<name>A0A1T4LA30_9FIRM</name>
<dbReference type="InterPro" id="IPR019734">
    <property type="entry name" value="TPR_rpt"/>
</dbReference>
<organism evidence="4 5">
    <name type="scientific">Eubacterium ruminantium</name>
    <dbReference type="NCBI Taxonomy" id="42322"/>
    <lineage>
        <taxon>Bacteria</taxon>
        <taxon>Bacillati</taxon>
        <taxon>Bacillota</taxon>
        <taxon>Clostridia</taxon>
        <taxon>Eubacteriales</taxon>
        <taxon>Eubacteriaceae</taxon>
        <taxon>Eubacterium</taxon>
    </lineage>
</organism>
<dbReference type="PROSITE" id="PS50005">
    <property type="entry name" value="TPR"/>
    <property type="match status" value="1"/>
</dbReference>
<dbReference type="SMART" id="SM00028">
    <property type="entry name" value="TPR"/>
    <property type="match status" value="1"/>
</dbReference>
<proteinExistence type="predicted"/>
<accession>A0A1T4LA30</accession>
<dbReference type="Proteomes" id="UP000189857">
    <property type="component" value="Unassembled WGS sequence"/>
</dbReference>
<gene>
    <name evidence="4" type="ORF">SAMN02745110_00753</name>
</gene>
<evidence type="ECO:0000256" key="3">
    <source>
        <dbReference type="SAM" id="Phobius"/>
    </source>
</evidence>
<evidence type="ECO:0000256" key="2">
    <source>
        <dbReference type="SAM" id="MobiDB-lite"/>
    </source>
</evidence>
<dbReference type="OrthoDB" id="1853332at2"/>
<keyword evidence="3" id="KW-0472">Membrane</keyword>
<keyword evidence="3" id="KW-0812">Transmembrane</keyword>
<feature type="compositionally biased region" description="Basic and acidic residues" evidence="2">
    <location>
        <begin position="200"/>
        <end position="214"/>
    </location>
</feature>
<dbReference type="AlphaFoldDB" id="A0A1T4LA30"/>